<accession>A0ABP8WZZ4</accession>
<keyword evidence="1" id="KW-0472">Membrane</keyword>
<organism evidence="2 3">
    <name type="scientific">Kocuria gwangalliensis</name>
    <dbReference type="NCBI Taxonomy" id="501592"/>
    <lineage>
        <taxon>Bacteria</taxon>
        <taxon>Bacillati</taxon>
        <taxon>Actinomycetota</taxon>
        <taxon>Actinomycetes</taxon>
        <taxon>Micrococcales</taxon>
        <taxon>Micrococcaceae</taxon>
        <taxon>Kocuria</taxon>
    </lineage>
</organism>
<reference evidence="3" key="1">
    <citation type="journal article" date="2019" name="Int. J. Syst. Evol. Microbiol.">
        <title>The Global Catalogue of Microorganisms (GCM) 10K type strain sequencing project: providing services to taxonomists for standard genome sequencing and annotation.</title>
        <authorList>
            <consortium name="The Broad Institute Genomics Platform"/>
            <consortium name="The Broad Institute Genome Sequencing Center for Infectious Disease"/>
            <person name="Wu L."/>
            <person name="Ma J."/>
        </authorList>
    </citation>
    <scope>NUCLEOTIDE SEQUENCE [LARGE SCALE GENOMIC DNA]</scope>
    <source>
        <strain evidence="3">JCM 18958</strain>
    </source>
</reference>
<proteinExistence type="predicted"/>
<keyword evidence="1" id="KW-1133">Transmembrane helix</keyword>
<comment type="caution">
    <text evidence="2">The sequence shown here is derived from an EMBL/GenBank/DDBJ whole genome shotgun (WGS) entry which is preliminary data.</text>
</comment>
<feature type="transmembrane region" description="Helical" evidence="1">
    <location>
        <begin position="25"/>
        <end position="46"/>
    </location>
</feature>
<evidence type="ECO:0000313" key="3">
    <source>
        <dbReference type="Proteomes" id="UP001501446"/>
    </source>
</evidence>
<evidence type="ECO:0000313" key="2">
    <source>
        <dbReference type="EMBL" id="GAA4697026.1"/>
    </source>
</evidence>
<evidence type="ECO:0000256" key="1">
    <source>
        <dbReference type="SAM" id="Phobius"/>
    </source>
</evidence>
<protein>
    <submittedName>
        <fullName evidence="2">Uncharacterized protein</fullName>
    </submittedName>
</protein>
<name>A0ABP8WZZ4_9MICC</name>
<keyword evidence="1" id="KW-0812">Transmembrane</keyword>
<keyword evidence="3" id="KW-1185">Reference proteome</keyword>
<gene>
    <name evidence="2" type="ORF">GCM10025781_13720</name>
</gene>
<dbReference type="EMBL" id="BAABLN010000014">
    <property type="protein sequence ID" value="GAA4697026.1"/>
    <property type="molecule type" value="Genomic_DNA"/>
</dbReference>
<sequence length="77" mass="8048">MGQIQLSENMIHRQSTAHDSHGSRAATILTTMVTLLILLALGALVLHYVANARPQVATAAPAPHSLSAVHYPAQAAA</sequence>
<dbReference type="Proteomes" id="UP001501446">
    <property type="component" value="Unassembled WGS sequence"/>
</dbReference>
<dbReference type="RefSeq" id="WP_303383299.1">
    <property type="nucleotide sequence ID" value="NZ_BAABLN010000014.1"/>
</dbReference>